<comment type="catalytic activity">
    <reaction evidence="1 8">
        <text>Release of N-terminal amino acids, preferentially methionine, from peptides and arylamides.</text>
        <dbReference type="EC" id="3.4.11.18"/>
    </reaction>
</comment>
<dbReference type="GO" id="GO:0005737">
    <property type="term" value="C:cytoplasm"/>
    <property type="evidence" value="ECO:0007669"/>
    <property type="project" value="TreeGrafter"/>
</dbReference>
<comment type="cofactor">
    <cofactor evidence="3">
        <name>Fe(2+)</name>
        <dbReference type="ChEBI" id="CHEBI:29033"/>
    </cofactor>
</comment>
<evidence type="ECO:0000256" key="1">
    <source>
        <dbReference type="ARBA" id="ARBA00000294"/>
    </source>
</evidence>
<evidence type="ECO:0000256" key="6">
    <source>
        <dbReference type="ARBA" id="ARBA00022723"/>
    </source>
</evidence>
<evidence type="ECO:0000256" key="7">
    <source>
        <dbReference type="ARBA" id="ARBA00022801"/>
    </source>
</evidence>
<dbReference type="PRINTS" id="PR00599">
    <property type="entry name" value="MAPEPTIDASE"/>
</dbReference>
<evidence type="ECO:0000256" key="5">
    <source>
        <dbReference type="ARBA" id="ARBA00022670"/>
    </source>
</evidence>
<dbReference type="GO" id="GO:0006508">
    <property type="term" value="P:proteolysis"/>
    <property type="evidence" value="ECO:0007669"/>
    <property type="project" value="UniProtKB-KW"/>
</dbReference>
<dbReference type="GO" id="GO:0046872">
    <property type="term" value="F:metal ion binding"/>
    <property type="evidence" value="ECO:0007669"/>
    <property type="project" value="UniProtKB-KW"/>
</dbReference>
<comment type="function">
    <text evidence="8">Removes the N-terminal methionine from nascent proteins. The N-terminal methionine is often cleaved when the second residue in the primary sequence is small and uncharged (Met-Ala-, Cys, Gly, Pro, Ser, Thr, or Val).</text>
</comment>
<dbReference type="SUPFAM" id="SSF46785">
    <property type="entry name" value="Winged helix' DNA-binding domain"/>
    <property type="match status" value="1"/>
</dbReference>
<keyword evidence="9" id="KW-0812">Transmembrane</keyword>
<keyword evidence="4 8" id="KW-0031">Aminopeptidase</keyword>
<dbReference type="InterPro" id="IPR000994">
    <property type="entry name" value="Pept_M24"/>
</dbReference>
<gene>
    <name evidence="11" type="ORF">COY63_00515</name>
</gene>
<dbReference type="InterPro" id="IPR036388">
    <property type="entry name" value="WH-like_DNA-bd_sf"/>
</dbReference>
<keyword evidence="9" id="KW-1133">Transmembrane helix</keyword>
<dbReference type="InterPro" id="IPR018349">
    <property type="entry name" value="Pept_M24A_MAP2_BS"/>
</dbReference>
<organism evidence="11 12">
    <name type="scientific">Huberarchaeum crystalense</name>
    <dbReference type="NCBI Taxonomy" id="2014257"/>
    <lineage>
        <taxon>Archaea</taxon>
        <taxon>Candidatus Huberarchaeota</taxon>
        <taxon>Candidatus Huberarchaeia</taxon>
        <taxon>Candidatus Huberarchaeales</taxon>
        <taxon>Candidatus Huberarchaeaceae</taxon>
        <taxon>Candidatus Huberarchaeum</taxon>
    </lineage>
</organism>
<sequence>MATDSGIIRFFLSFFGVVCFFSVCTVSFFSFLIAIIYLYYLHIFRTKNNMESEEIEKYKEAGNIAKEAKNLAAEIVKIGASDLDVAEKLEEFILSKTGERGGLAFPVSVCVNEIAAHKTPSIQNPYLFKKGDVVKIDLGVHINGYIADTATTFDFGDNKNLLQTNKLALKKAIEAIKKDKPLGDLGKIVEQTMKGRGFMPITNLAGHQIKPYNIHAGVSVPNCETNNQAKFQKGEAYAIEPFATTGCGLVVSSAGGGIMKVLKPEAKPRLETSRTILKYVIDNFGLFEFSKRNILKKYPNAQLFIESLKKDGVLYEYPGLKEKTNAVVSQFEDTILVLGDGKIIITTS</sequence>
<proteinExistence type="inferred from homology"/>
<evidence type="ECO:0000313" key="11">
    <source>
        <dbReference type="EMBL" id="PIY99994.1"/>
    </source>
</evidence>
<comment type="caution">
    <text evidence="11">The sequence shown here is derived from an EMBL/GenBank/DDBJ whole genome shotgun (WGS) entry which is preliminary data.</text>
</comment>
<comment type="cofactor">
    <cofactor evidence="2">
        <name>Mn(2+)</name>
        <dbReference type="ChEBI" id="CHEBI:29035"/>
    </cofactor>
</comment>
<dbReference type="NCBIfam" id="TIGR00501">
    <property type="entry name" value="met_pdase_II"/>
    <property type="match status" value="1"/>
</dbReference>
<keyword evidence="6 8" id="KW-0479">Metal-binding</keyword>
<dbReference type="GO" id="GO:0004239">
    <property type="term" value="F:initiator methionyl aminopeptidase activity"/>
    <property type="evidence" value="ECO:0007669"/>
    <property type="project" value="UniProtKB-EC"/>
</dbReference>
<evidence type="ECO:0000313" key="12">
    <source>
        <dbReference type="Proteomes" id="UP000228874"/>
    </source>
</evidence>
<keyword evidence="5 8" id="KW-0645">Protease</keyword>
<evidence type="ECO:0000256" key="3">
    <source>
        <dbReference type="ARBA" id="ARBA00001954"/>
    </source>
</evidence>
<evidence type="ECO:0000256" key="9">
    <source>
        <dbReference type="SAM" id="Phobius"/>
    </source>
</evidence>
<dbReference type="PROSITE" id="PS01202">
    <property type="entry name" value="MAP_2"/>
    <property type="match status" value="1"/>
</dbReference>
<name>A0A2H9PAL3_HUBC1</name>
<dbReference type="SUPFAM" id="SSF55920">
    <property type="entry name" value="Creatinase/aminopeptidase"/>
    <property type="match status" value="1"/>
</dbReference>
<evidence type="ECO:0000259" key="10">
    <source>
        <dbReference type="Pfam" id="PF00557"/>
    </source>
</evidence>
<dbReference type="PANTHER" id="PTHR45777">
    <property type="entry name" value="METHIONINE AMINOPEPTIDASE 2"/>
    <property type="match status" value="1"/>
</dbReference>
<feature type="transmembrane region" description="Helical" evidence="9">
    <location>
        <begin position="12"/>
        <end position="40"/>
    </location>
</feature>
<dbReference type="PANTHER" id="PTHR45777:SF2">
    <property type="entry name" value="METHIONINE AMINOPEPTIDASE 2"/>
    <property type="match status" value="1"/>
</dbReference>
<dbReference type="Proteomes" id="UP000228874">
    <property type="component" value="Unassembled WGS sequence"/>
</dbReference>
<dbReference type="Gene3D" id="3.90.230.10">
    <property type="entry name" value="Creatinase/methionine aminopeptidase superfamily"/>
    <property type="match status" value="1"/>
</dbReference>
<keyword evidence="9" id="KW-0472">Membrane</keyword>
<accession>A0A2H9PAL3</accession>
<feature type="domain" description="Peptidase M24" evidence="10">
    <location>
        <begin position="56"/>
        <end position="248"/>
    </location>
</feature>
<dbReference type="InterPro" id="IPR001714">
    <property type="entry name" value="Pept_M24_MAP"/>
</dbReference>
<dbReference type="Gene3D" id="1.10.10.10">
    <property type="entry name" value="Winged helix-like DNA-binding domain superfamily/Winged helix DNA-binding domain"/>
    <property type="match status" value="1"/>
</dbReference>
<evidence type="ECO:0000256" key="2">
    <source>
        <dbReference type="ARBA" id="ARBA00001936"/>
    </source>
</evidence>
<dbReference type="Pfam" id="PF00557">
    <property type="entry name" value="Peptidase_M24"/>
    <property type="match status" value="1"/>
</dbReference>
<evidence type="ECO:0000256" key="4">
    <source>
        <dbReference type="ARBA" id="ARBA00022438"/>
    </source>
</evidence>
<protein>
    <recommendedName>
        <fullName evidence="8">Methionine aminopeptidase</fullName>
        <ecNumber evidence="8">3.4.11.18</ecNumber>
    </recommendedName>
</protein>
<dbReference type="InterPro" id="IPR036005">
    <property type="entry name" value="Creatinase/aminopeptidase-like"/>
</dbReference>
<evidence type="ECO:0000256" key="8">
    <source>
        <dbReference type="RuleBase" id="RU003653"/>
    </source>
</evidence>
<dbReference type="EC" id="3.4.11.18" evidence="8"/>
<dbReference type="AlphaFoldDB" id="A0A2H9PAL3"/>
<dbReference type="GO" id="GO:0070006">
    <property type="term" value="F:metalloaminopeptidase activity"/>
    <property type="evidence" value="ECO:0007669"/>
    <property type="project" value="InterPro"/>
</dbReference>
<dbReference type="InterPro" id="IPR050247">
    <property type="entry name" value="Met_Aminopeptidase_Type2"/>
</dbReference>
<reference evidence="12" key="1">
    <citation type="submission" date="2017-09" db="EMBL/GenBank/DDBJ databases">
        <title>Depth-based differentiation of microbial function through sediment-hosted aquifers and enrichment of novel symbionts in the deep terrestrial subsurface.</title>
        <authorList>
            <person name="Probst A.J."/>
            <person name="Ladd B."/>
            <person name="Jarett J.K."/>
            <person name="Geller-Mcgrath D.E."/>
            <person name="Sieber C.M.K."/>
            <person name="Emerson J.B."/>
            <person name="Anantharaman K."/>
            <person name="Thomas B.C."/>
            <person name="Malmstrom R."/>
            <person name="Stieglmeier M."/>
            <person name="Klingl A."/>
            <person name="Woyke T."/>
            <person name="Ryan C.M."/>
            <person name="Banfield J.F."/>
        </authorList>
    </citation>
    <scope>NUCLEOTIDE SEQUENCE [LARGE SCALE GENOMIC DNA]</scope>
</reference>
<keyword evidence="7" id="KW-0378">Hydrolase</keyword>
<dbReference type="InterPro" id="IPR036390">
    <property type="entry name" value="WH_DNA-bd_sf"/>
</dbReference>
<comment type="similarity">
    <text evidence="8">Belongs to the peptidase M24A family.</text>
</comment>
<dbReference type="InterPro" id="IPR002468">
    <property type="entry name" value="Pept_M24A_MAP2"/>
</dbReference>
<dbReference type="EMBL" id="PFMG01000015">
    <property type="protein sequence ID" value="PIY99994.1"/>
    <property type="molecule type" value="Genomic_DNA"/>
</dbReference>
<comment type="cofactor">
    <cofactor evidence="8">
        <name>Co(2+)</name>
        <dbReference type="ChEBI" id="CHEBI:48828"/>
    </cofactor>
    <cofactor evidence="8">
        <name>Zn(2+)</name>
        <dbReference type="ChEBI" id="CHEBI:29105"/>
    </cofactor>
    <cofactor evidence="8">
        <name>Mn(2+)</name>
        <dbReference type="ChEBI" id="CHEBI:29035"/>
    </cofactor>
    <cofactor evidence="8">
        <name>Fe(2+)</name>
        <dbReference type="ChEBI" id="CHEBI:29033"/>
    </cofactor>
    <text evidence="8">Binds 2 divalent metal cations per subunit. Has a high-affinity and a low affinity metal-binding site. The true nature of the physiological cofactor is under debate. The enzyme is active with cobalt, zinc, manganese or divalent iron ions.</text>
</comment>